<dbReference type="GO" id="GO:0005737">
    <property type="term" value="C:cytoplasm"/>
    <property type="evidence" value="ECO:0007669"/>
    <property type="project" value="TreeGrafter"/>
</dbReference>
<dbReference type="Pfam" id="PF23572">
    <property type="entry name" value="GH3_C"/>
    <property type="match status" value="1"/>
</dbReference>
<gene>
    <name evidence="3" type="ORF">EGW08_011505</name>
</gene>
<dbReference type="OrthoDB" id="10004661at2759"/>
<evidence type="ECO:0000259" key="2">
    <source>
        <dbReference type="Pfam" id="PF23572"/>
    </source>
</evidence>
<evidence type="ECO:0000313" key="4">
    <source>
        <dbReference type="Proteomes" id="UP000271974"/>
    </source>
</evidence>
<name>A0A433TGV0_ELYCH</name>
<evidence type="ECO:0000313" key="3">
    <source>
        <dbReference type="EMBL" id="RUS80741.1"/>
    </source>
</evidence>
<protein>
    <recommendedName>
        <fullName evidence="5">GH3 domain-containing protein</fullName>
    </recommendedName>
</protein>
<dbReference type="PANTHER" id="PTHR31901">
    <property type="entry name" value="GH3 DOMAIN-CONTAINING PROTEIN"/>
    <property type="match status" value="1"/>
</dbReference>
<organism evidence="3 4">
    <name type="scientific">Elysia chlorotica</name>
    <name type="common">Eastern emerald elysia</name>
    <name type="synonym">Sea slug</name>
    <dbReference type="NCBI Taxonomy" id="188477"/>
    <lineage>
        <taxon>Eukaryota</taxon>
        <taxon>Metazoa</taxon>
        <taxon>Spiralia</taxon>
        <taxon>Lophotrochozoa</taxon>
        <taxon>Mollusca</taxon>
        <taxon>Gastropoda</taxon>
        <taxon>Heterobranchia</taxon>
        <taxon>Euthyneura</taxon>
        <taxon>Panpulmonata</taxon>
        <taxon>Sacoglossa</taxon>
        <taxon>Placobranchoidea</taxon>
        <taxon>Plakobranchidae</taxon>
        <taxon>Elysia</taxon>
    </lineage>
</organism>
<dbReference type="AlphaFoldDB" id="A0A433TGV0"/>
<evidence type="ECO:0008006" key="5">
    <source>
        <dbReference type="Google" id="ProtNLM"/>
    </source>
</evidence>
<evidence type="ECO:0000259" key="1">
    <source>
        <dbReference type="Pfam" id="PF23571"/>
    </source>
</evidence>
<dbReference type="InterPro" id="IPR055377">
    <property type="entry name" value="GH3_M"/>
</dbReference>
<dbReference type="EMBL" id="RQTK01000375">
    <property type="protein sequence ID" value="RUS80741.1"/>
    <property type="molecule type" value="Genomic_DNA"/>
</dbReference>
<dbReference type="InterPro" id="IPR055378">
    <property type="entry name" value="GH3_C"/>
</dbReference>
<comment type="caution">
    <text evidence="3">The sequence shown here is derived from an EMBL/GenBank/DDBJ whole genome shotgun (WGS) entry which is preliminary data.</text>
</comment>
<keyword evidence="4" id="KW-1185">Reference proteome</keyword>
<accession>A0A433TGV0</accession>
<feature type="domain" description="GH3 middle" evidence="1">
    <location>
        <begin position="386"/>
        <end position="458"/>
    </location>
</feature>
<dbReference type="Proteomes" id="UP000271974">
    <property type="component" value="Unassembled WGS sequence"/>
</dbReference>
<dbReference type="GO" id="GO:0016881">
    <property type="term" value="F:acid-amino acid ligase activity"/>
    <property type="evidence" value="ECO:0007669"/>
    <property type="project" value="TreeGrafter"/>
</dbReference>
<dbReference type="InterPro" id="IPR004993">
    <property type="entry name" value="GH3"/>
</dbReference>
<dbReference type="PANTHER" id="PTHR31901:SF9">
    <property type="entry name" value="GH3 DOMAIN-CONTAINING PROTEIN"/>
    <property type="match status" value="1"/>
</dbReference>
<proteinExistence type="predicted"/>
<dbReference type="Pfam" id="PF03321">
    <property type="entry name" value="GH3"/>
    <property type="match status" value="1"/>
</dbReference>
<sequence length="618" mass="70422">MGVVKKIIGVSAGGATCASLLLAYDIQKHRVYHAPEQTFSQAARHYMVVRSLSLMGSFSRVRLERATLDVKTAQREFLLSQLEANMRTQYNIDMGLDKVKTVKDFVTFHPLTRYSDYSRYVARMLSGEKNVLMPEDPAVFAVTSGTSGHSNIVPMARRQTKLFFLEGISVLYKCMVDAFPQTKLLSKDFKIFFTPSWRYTVDGIPIGPNSASPDRSRNLLHLYTTPEPAYNVKSEPEALYLYLLFALRDRHVGMLEANFSSLIFHAMSTLENKLPQLAEDIELGRVDPNLAIDADIRAELDKSLSPDPERAEELRQASQGGKVGLASRLWPGLSMLMAADTGTFDLYAEKLRNTYCKGVPLYSPIYAASEGLLGVNIWPKELPSRYLLHPRSQFYEFIPQYMMDEDQPQTRMMHQVKEGHTYELVITNPSCLYRYRFGDVVKVVGFYNQCPIIEFKYRKGQFLNVRGEKISEAQFYEILKGTITKIWTDTRLADYCCMESVVLEGMDVPADLKTSQPCYHVFVELETDDGSNHVQKVTKAQRKMLDDALMVHSYPYSSFRHKGSIAPIQVHVVPRGSFLALRRFMLGQPDSASNQYKVPRVLRKQEAAKFMLDRRLQQ</sequence>
<feature type="domain" description="GH3 C-terminal" evidence="2">
    <location>
        <begin position="489"/>
        <end position="605"/>
    </location>
</feature>
<dbReference type="Pfam" id="PF23571">
    <property type="entry name" value="GH3_M"/>
    <property type="match status" value="1"/>
</dbReference>
<reference evidence="3 4" key="1">
    <citation type="submission" date="2019-01" db="EMBL/GenBank/DDBJ databases">
        <title>A draft genome assembly of the solar-powered sea slug Elysia chlorotica.</title>
        <authorList>
            <person name="Cai H."/>
            <person name="Li Q."/>
            <person name="Fang X."/>
            <person name="Li J."/>
            <person name="Curtis N.E."/>
            <person name="Altenburger A."/>
            <person name="Shibata T."/>
            <person name="Feng M."/>
            <person name="Maeda T."/>
            <person name="Schwartz J.A."/>
            <person name="Shigenobu S."/>
            <person name="Lundholm N."/>
            <person name="Nishiyama T."/>
            <person name="Yang H."/>
            <person name="Hasebe M."/>
            <person name="Li S."/>
            <person name="Pierce S.K."/>
            <person name="Wang J."/>
        </authorList>
    </citation>
    <scope>NUCLEOTIDE SEQUENCE [LARGE SCALE GENOMIC DNA]</scope>
    <source>
        <strain evidence="3">EC2010</strain>
        <tissue evidence="3">Whole organism of an adult</tissue>
    </source>
</reference>